<dbReference type="SMART" id="SM00903">
    <property type="entry name" value="Flavin_Reduct"/>
    <property type="match status" value="1"/>
</dbReference>
<dbReference type="InterPro" id="IPR002563">
    <property type="entry name" value="Flavin_Rdtase-like_dom"/>
</dbReference>
<evidence type="ECO:0000313" key="5">
    <source>
        <dbReference type="EMBL" id="REF89059.1"/>
    </source>
</evidence>
<keyword evidence="6" id="KW-1185">Reference proteome</keyword>
<comment type="similarity">
    <text evidence="3">Belongs to the flavoredoxin family.</text>
</comment>
<evidence type="ECO:0000259" key="4">
    <source>
        <dbReference type="SMART" id="SM00903"/>
    </source>
</evidence>
<protein>
    <submittedName>
        <fullName evidence="5">Flavin reductase (DIM6/NTAB) family NADH-FMN oxidoreductase RutF</fullName>
    </submittedName>
</protein>
<dbReference type="SUPFAM" id="SSF50475">
    <property type="entry name" value="FMN-binding split barrel"/>
    <property type="match status" value="1"/>
</dbReference>
<dbReference type="PANTHER" id="PTHR43567">
    <property type="entry name" value="FLAVOREDOXIN-RELATED-RELATED"/>
    <property type="match status" value="1"/>
</dbReference>
<comment type="cofactor">
    <cofactor evidence="1">
        <name>FMN</name>
        <dbReference type="ChEBI" id="CHEBI:58210"/>
    </cofactor>
</comment>
<dbReference type="GO" id="GO:0016646">
    <property type="term" value="F:oxidoreductase activity, acting on the CH-NH group of donors, NAD or NADP as acceptor"/>
    <property type="evidence" value="ECO:0007669"/>
    <property type="project" value="UniProtKB-ARBA"/>
</dbReference>
<proteinExistence type="inferred from homology"/>
<feature type="domain" description="Flavin reductase like" evidence="4">
    <location>
        <begin position="11"/>
        <end position="163"/>
    </location>
</feature>
<gene>
    <name evidence="5" type="ORF">DES32_0273</name>
</gene>
<dbReference type="AlphaFoldDB" id="A0A3D9Z697"/>
<sequence>MDRIAPTKAYRLLEAGPIVLVTTRHDSIPNIMTMGFHMMIQHAPPLIGCIIGPWDHSYKALRETGECVIAVPTVDLARKVVKIGNCSGAETDKFKKFRLTPLPAAEVGAPLVAECLANIECRVADTSLVGKYNLFVLEAVAIWIDRTRKERRTLHHNGDGTFTADGRVLDLKDLMVQWKQFQVPL</sequence>
<dbReference type="Pfam" id="PF01613">
    <property type="entry name" value="Flavin_Reduct"/>
    <property type="match status" value="1"/>
</dbReference>
<dbReference type="InterPro" id="IPR052174">
    <property type="entry name" value="Flavoredoxin"/>
</dbReference>
<evidence type="ECO:0000313" key="6">
    <source>
        <dbReference type="Proteomes" id="UP000256900"/>
    </source>
</evidence>
<dbReference type="OrthoDB" id="9792436at2"/>
<name>A0A3D9Z697_9HYPH</name>
<dbReference type="InterPro" id="IPR012349">
    <property type="entry name" value="Split_barrel_FMN-bd"/>
</dbReference>
<accession>A0A3D9Z697</accession>
<evidence type="ECO:0000256" key="3">
    <source>
        <dbReference type="ARBA" id="ARBA00038054"/>
    </source>
</evidence>
<keyword evidence="2" id="KW-0285">Flavoprotein</keyword>
<dbReference type="GO" id="GO:0010181">
    <property type="term" value="F:FMN binding"/>
    <property type="evidence" value="ECO:0007669"/>
    <property type="project" value="InterPro"/>
</dbReference>
<comment type="caution">
    <text evidence="5">The sequence shown here is derived from an EMBL/GenBank/DDBJ whole genome shotgun (WGS) entry which is preliminary data.</text>
</comment>
<dbReference type="PANTHER" id="PTHR43567:SF1">
    <property type="entry name" value="FLAVOREDOXIN"/>
    <property type="match status" value="1"/>
</dbReference>
<dbReference type="EMBL" id="QUMO01000001">
    <property type="protein sequence ID" value="REF89059.1"/>
    <property type="molecule type" value="Genomic_DNA"/>
</dbReference>
<dbReference type="Gene3D" id="2.30.110.10">
    <property type="entry name" value="Electron Transport, Fmn-binding Protein, Chain A"/>
    <property type="match status" value="1"/>
</dbReference>
<organism evidence="5 6">
    <name type="scientific">Methylovirgula ligni</name>
    <dbReference type="NCBI Taxonomy" id="569860"/>
    <lineage>
        <taxon>Bacteria</taxon>
        <taxon>Pseudomonadati</taxon>
        <taxon>Pseudomonadota</taxon>
        <taxon>Alphaproteobacteria</taxon>
        <taxon>Hyphomicrobiales</taxon>
        <taxon>Beijerinckiaceae</taxon>
        <taxon>Methylovirgula</taxon>
    </lineage>
</organism>
<reference evidence="5 6" key="1">
    <citation type="submission" date="2018-08" db="EMBL/GenBank/DDBJ databases">
        <title>Genomic Encyclopedia of Type Strains, Phase IV (KMG-IV): sequencing the most valuable type-strain genomes for metagenomic binning, comparative biology and taxonomic classification.</title>
        <authorList>
            <person name="Goeker M."/>
        </authorList>
    </citation>
    <scope>NUCLEOTIDE SEQUENCE [LARGE SCALE GENOMIC DNA]</scope>
    <source>
        <strain evidence="5 6">BW863</strain>
    </source>
</reference>
<evidence type="ECO:0000256" key="2">
    <source>
        <dbReference type="ARBA" id="ARBA00022630"/>
    </source>
</evidence>
<evidence type="ECO:0000256" key="1">
    <source>
        <dbReference type="ARBA" id="ARBA00001917"/>
    </source>
</evidence>
<dbReference type="RefSeq" id="WP_115834877.1">
    <property type="nucleotide sequence ID" value="NZ_CP025086.1"/>
</dbReference>
<dbReference type="Proteomes" id="UP000256900">
    <property type="component" value="Unassembled WGS sequence"/>
</dbReference>